<sequence>MQGYNLQIVCARRQILLAIALHDNPSDRTALIPMVRKTQDNQHAAGLSGDILLWLAHSGYASAASFEELADLPLLVSVTSEADQAGFPAKRQAAPAGQQAMADRLATPTGRAQYRQRSALVEPGFAQLFQRFGRHLNYRGRRAVDTEIKLLGTVHNLSKLLVGTAKSRS</sequence>
<accession>A0ABV2ZY98</accession>
<dbReference type="InterPro" id="IPR025668">
    <property type="entry name" value="Tnp_DDE_dom"/>
</dbReference>
<feature type="domain" description="Transposase DDE" evidence="1">
    <location>
        <begin position="97"/>
        <end position="161"/>
    </location>
</feature>
<organism evidence="2 3">
    <name type="scientific">Streptomyces sp. 900129855</name>
    <dbReference type="NCBI Taxonomy" id="3155129"/>
    <lineage>
        <taxon>Bacteria</taxon>
        <taxon>Bacillati</taxon>
        <taxon>Actinomycetota</taxon>
        <taxon>Actinomycetes</taxon>
        <taxon>Kitasatosporales</taxon>
        <taxon>Streptomycetaceae</taxon>
        <taxon>Streptomyces</taxon>
    </lineage>
</organism>
<keyword evidence="3" id="KW-1185">Reference proteome</keyword>
<evidence type="ECO:0000313" key="3">
    <source>
        <dbReference type="Proteomes" id="UP001550739"/>
    </source>
</evidence>
<comment type="caution">
    <text evidence="2">The sequence shown here is derived from an EMBL/GenBank/DDBJ whole genome shotgun (WGS) entry which is preliminary data.</text>
</comment>
<evidence type="ECO:0000313" key="2">
    <source>
        <dbReference type="EMBL" id="MEU3787554.1"/>
    </source>
</evidence>
<reference evidence="2 3" key="1">
    <citation type="submission" date="2024-06" db="EMBL/GenBank/DDBJ databases">
        <title>The Natural Products Discovery Center: Release of the First 8490 Sequenced Strains for Exploring Actinobacteria Biosynthetic Diversity.</title>
        <authorList>
            <person name="Kalkreuter E."/>
            <person name="Kautsar S.A."/>
            <person name="Yang D."/>
            <person name="Bader C.D."/>
            <person name="Teijaro C.N."/>
            <person name="Fluegel L."/>
            <person name="Davis C.M."/>
            <person name="Simpson J.R."/>
            <person name="Lauterbach L."/>
            <person name="Steele A.D."/>
            <person name="Gui C."/>
            <person name="Meng S."/>
            <person name="Li G."/>
            <person name="Viehrig K."/>
            <person name="Ye F."/>
            <person name="Su P."/>
            <person name="Kiefer A.F."/>
            <person name="Nichols A."/>
            <person name="Cepeda A.J."/>
            <person name="Yan W."/>
            <person name="Fan B."/>
            <person name="Jiang Y."/>
            <person name="Adhikari A."/>
            <person name="Zheng C.-J."/>
            <person name="Schuster L."/>
            <person name="Cowan T.M."/>
            <person name="Smanski M.J."/>
            <person name="Chevrette M.G."/>
            <person name="De Carvalho L.P.S."/>
            <person name="Shen B."/>
        </authorList>
    </citation>
    <scope>NUCLEOTIDE SEQUENCE [LARGE SCALE GENOMIC DNA]</scope>
    <source>
        <strain evidence="2 3">NPDC033843</strain>
    </source>
</reference>
<dbReference type="RefSeq" id="WP_361710234.1">
    <property type="nucleotide sequence ID" value="NZ_JBEZVE010000045.1"/>
</dbReference>
<gene>
    <name evidence="2" type="ORF">AB0E89_44775</name>
</gene>
<protein>
    <submittedName>
        <fullName evidence="2">Transposase</fullName>
    </submittedName>
</protein>
<name>A0ABV2ZY98_9ACTN</name>
<dbReference type="PANTHER" id="PTHR33408:SF2">
    <property type="entry name" value="TRANSPOSASE DDE DOMAIN-CONTAINING PROTEIN"/>
    <property type="match status" value="1"/>
</dbReference>
<dbReference type="EMBL" id="JBEZVE010000045">
    <property type="protein sequence ID" value="MEU3787554.1"/>
    <property type="molecule type" value="Genomic_DNA"/>
</dbReference>
<proteinExistence type="predicted"/>
<evidence type="ECO:0000259" key="1">
    <source>
        <dbReference type="Pfam" id="PF13751"/>
    </source>
</evidence>
<dbReference type="PANTHER" id="PTHR33408">
    <property type="entry name" value="TRANSPOSASE"/>
    <property type="match status" value="1"/>
</dbReference>
<dbReference type="Proteomes" id="UP001550739">
    <property type="component" value="Unassembled WGS sequence"/>
</dbReference>
<dbReference type="Pfam" id="PF13751">
    <property type="entry name" value="DDE_Tnp_1_6"/>
    <property type="match status" value="1"/>
</dbReference>